<dbReference type="Pfam" id="PF00196">
    <property type="entry name" value="GerE"/>
    <property type="match status" value="1"/>
</dbReference>
<reference evidence="9" key="1">
    <citation type="submission" date="2021-01" db="EMBL/GenBank/DDBJ databases">
        <title>Whole genome shotgun sequence of Virgisporangium ochraceum NBRC 16418.</title>
        <authorList>
            <person name="Komaki H."/>
            <person name="Tamura T."/>
        </authorList>
    </citation>
    <scope>NUCLEOTIDE SEQUENCE</scope>
    <source>
        <strain evidence="9">NBRC 16418</strain>
    </source>
</reference>
<dbReference type="PROSITE" id="PS50110">
    <property type="entry name" value="RESPONSE_REGULATORY"/>
    <property type="match status" value="1"/>
</dbReference>
<dbReference type="PANTHER" id="PTHR43214:SF24">
    <property type="entry name" value="TRANSCRIPTIONAL REGULATORY PROTEIN NARL-RELATED"/>
    <property type="match status" value="1"/>
</dbReference>
<dbReference type="PROSITE" id="PS50043">
    <property type="entry name" value="HTH_LUXR_2"/>
    <property type="match status" value="1"/>
</dbReference>
<organism evidence="9 10">
    <name type="scientific">Virgisporangium ochraceum</name>
    <dbReference type="NCBI Taxonomy" id="65505"/>
    <lineage>
        <taxon>Bacteria</taxon>
        <taxon>Bacillati</taxon>
        <taxon>Actinomycetota</taxon>
        <taxon>Actinomycetes</taxon>
        <taxon>Micromonosporales</taxon>
        <taxon>Micromonosporaceae</taxon>
        <taxon>Virgisporangium</taxon>
    </lineage>
</organism>
<accession>A0A8J3ZYE1</accession>
<evidence type="ECO:0000313" key="9">
    <source>
        <dbReference type="EMBL" id="GIJ71137.1"/>
    </source>
</evidence>
<proteinExistence type="predicted"/>
<dbReference type="InterPro" id="IPR039420">
    <property type="entry name" value="WalR-like"/>
</dbReference>
<feature type="modified residue" description="4-aspartylphosphate" evidence="5">
    <location>
        <position position="78"/>
    </location>
</feature>
<feature type="region of interest" description="Disordered" evidence="6">
    <location>
        <begin position="1"/>
        <end position="20"/>
    </location>
</feature>
<evidence type="ECO:0000313" key="10">
    <source>
        <dbReference type="Proteomes" id="UP000635606"/>
    </source>
</evidence>
<feature type="domain" description="Response regulatory" evidence="8">
    <location>
        <begin position="27"/>
        <end position="142"/>
    </location>
</feature>
<dbReference type="SUPFAM" id="SSF52172">
    <property type="entry name" value="CheY-like"/>
    <property type="match status" value="1"/>
</dbReference>
<dbReference type="Proteomes" id="UP000635606">
    <property type="component" value="Unassembled WGS sequence"/>
</dbReference>
<sequence length="231" mass="23586">MSAAVSGAGGAPGGAAGSADGGGSAVRVLIVDDHPVVREGLRAVLGAESDVEVVAECGTGGDAVRLAAELRPDVVLMDLRLPDLDGVEATRRIVAAASAHVLVLTTYDTDGDIARAVAAGATGYLLKESPRRELAAAVRSAARGETVLAATVAAKLVSSVRASRPALTPRELEVLRCIADGRSNPETGRLLFISETTVKSHVTRIFEKLSVNDRTAAVTVAIARGILPPPV</sequence>
<gene>
    <name evidence="9" type="ORF">Voc01_060540</name>
</gene>
<keyword evidence="3 9" id="KW-0238">DNA-binding</keyword>
<dbReference type="Gene3D" id="3.40.50.2300">
    <property type="match status" value="1"/>
</dbReference>
<dbReference type="SUPFAM" id="SSF46894">
    <property type="entry name" value="C-terminal effector domain of the bipartite response regulators"/>
    <property type="match status" value="1"/>
</dbReference>
<evidence type="ECO:0000256" key="4">
    <source>
        <dbReference type="ARBA" id="ARBA00023163"/>
    </source>
</evidence>
<keyword evidence="10" id="KW-1185">Reference proteome</keyword>
<dbReference type="InterPro" id="IPR011006">
    <property type="entry name" value="CheY-like_superfamily"/>
</dbReference>
<dbReference type="InterPro" id="IPR000792">
    <property type="entry name" value="Tscrpt_reg_LuxR_C"/>
</dbReference>
<dbReference type="SMART" id="SM00448">
    <property type="entry name" value="REC"/>
    <property type="match status" value="1"/>
</dbReference>
<dbReference type="CDD" id="cd17535">
    <property type="entry name" value="REC_NarL-like"/>
    <property type="match status" value="1"/>
</dbReference>
<comment type="caution">
    <text evidence="9">The sequence shown here is derived from an EMBL/GenBank/DDBJ whole genome shotgun (WGS) entry which is preliminary data.</text>
</comment>
<keyword evidence="4" id="KW-0804">Transcription</keyword>
<evidence type="ECO:0000256" key="5">
    <source>
        <dbReference type="PROSITE-ProRule" id="PRU00169"/>
    </source>
</evidence>
<evidence type="ECO:0000256" key="1">
    <source>
        <dbReference type="ARBA" id="ARBA00022553"/>
    </source>
</evidence>
<dbReference type="InterPro" id="IPR058245">
    <property type="entry name" value="NreC/VraR/RcsB-like_REC"/>
</dbReference>
<dbReference type="AlphaFoldDB" id="A0A8J3ZYE1"/>
<dbReference type="Pfam" id="PF00072">
    <property type="entry name" value="Response_reg"/>
    <property type="match status" value="1"/>
</dbReference>
<evidence type="ECO:0000259" key="8">
    <source>
        <dbReference type="PROSITE" id="PS50110"/>
    </source>
</evidence>
<evidence type="ECO:0000256" key="6">
    <source>
        <dbReference type="SAM" id="MobiDB-lite"/>
    </source>
</evidence>
<dbReference type="PRINTS" id="PR00038">
    <property type="entry name" value="HTHLUXR"/>
</dbReference>
<keyword evidence="1 5" id="KW-0597">Phosphoprotein</keyword>
<dbReference type="PANTHER" id="PTHR43214">
    <property type="entry name" value="TWO-COMPONENT RESPONSE REGULATOR"/>
    <property type="match status" value="1"/>
</dbReference>
<feature type="compositionally biased region" description="Gly residues" evidence="6">
    <location>
        <begin position="7"/>
        <end position="20"/>
    </location>
</feature>
<dbReference type="EMBL" id="BOPH01000086">
    <property type="protein sequence ID" value="GIJ71137.1"/>
    <property type="molecule type" value="Genomic_DNA"/>
</dbReference>
<protein>
    <submittedName>
        <fullName evidence="9">DNA-binding response regulator</fullName>
    </submittedName>
</protein>
<dbReference type="CDD" id="cd06170">
    <property type="entry name" value="LuxR_C_like"/>
    <property type="match status" value="1"/>
</dbReference>
<dbReference type="GO" id="GO:0006355">
    <property type="term" value="P:regulation of DNA-templated transcription"/>
    <property type="evidence" value="ECO:0007669"/>
    <property type="project" value="InterPro"/>
</dbReference>
<feature type="domain" description="HTH luxR-type" evidence="7">
    <location>
        <begin position="160"/>
        <end position="225"/>
    </location>
</feature>
<evidence type="ECO:0000256" key="3">
    <source>
        <dbReference type="ARBA" id="ARBA00023125"/>
    </source>
</evidence>
<dbReference type="InterPro" id="IPR016032">
    <property type="entry name" value="Sig_transdc_resp-reg_C-effctor"/>
</dbReference>
<evidence type="ECO:0000256" key="2">
    <source>
        <dbReference type="ARBA" id="ARBA00023015"/>
    </source>
</evidence>
<dbReference type="GO" id="GO:0000160">
    <property type="term" value="P:phosphorelay signal transduction system"/>
    <property type="evidence" value="ECO:0007669"/>
    <property type="project" value="InterPro"/>
</dbReference>
<evidence type="ECO:0000259" key="7">
    <source>
        <dbReference type="PROSITE" id="PS50043"/>
    </source>
</evidence>
<dbReference type="InterPro" id="IPR001789">
    <property type="entry name" value="Sig_transdc_resp-reg_receiver"/>
</dbReference>
<dbReference type="GO" id="GO:0003677">
    <property type="term" value="F:DNA binding"/>
    <property type="evidence" value="ECO:0007669"/>
    <property type="project" value="UniProtKB-KW"/>
</dbReference>
<dbReference type="SMART" id="SM00421">
    <property type="entry name" value="HTH_LUXR"/>
    <property type="match status" value="1"/>
</dbReference>
<name>A0A8J3ZYE1_9ACTN</name>
<keyword evidence="2" id="KW-0805">Transcription regulation</keyword>